<proteinExistence type="predicted"/>
<accession>A0ABV0N6E7</accession>
<organism evidence="2 3">
    <name type="scientific">Goodea atripinnis</name>
    <dbReference type="NCBI Taxonomy" id="208336"/>
    <lineage>
        <taxon>Eukaryota</taxon>
        <taxon>Metazoa</taxon>
        <taxon>Chordata</taxon>
        <taxon>Craniata</taxon>
        <taxon>Vertebrata</taxon>
        <taxon>Euteleostomi</taxon>
        <taxon>Actinopterygii</taxon>
        <taxon>Neopterygii</taxon>
        <taxon>Teleostei</taxon>
        <taxon>Neoteleostei</taxon>
        <taxon>Acanthomorphata</taxon>
        <taxon>Ovalentaria</taxon>
        <taxon>Atherinomorphae</taxon>
        <taxon>Cyprinodontiformes</taxon>
        <taxon>Goodeidae</taxon>
        <taxon>Goodea</taxon>
    </lineage>
</organism>
<evidence type="ECO:0000313" key="2">
    <source>
        <dbReference type="EMBL" id="MEQ2166890.1"/>
    </source>
</evidence>
<dbReference type="InterPro" id="IPR057191">
    <property type="entry name" value="DUF7869"/>
</dbReference>
<dbReference type="PANTHER" id="PTHR34415">
    <property type="entry name" value="INTEGRASE CATALYTIC DOMAIN-CONTAINING PROTEIN"/>
    <property type="match status" value="1"/>
</dbReference>
<protein>
    <recommendedName>
        <fullName evidence="1">DUF7869 domain-containing protein</fullName>
    </recommendedName>
</protein>
<feature type="domain" description="DUF7869" evidence="1">
    <location>
        <begin position="23"/>
        <end position="127"/>
    </location>
</feature>
<dbReference type="Pfam" id="PF25273">
    <property type="entry name" value="DUF7869"/>
    <property type="match status" value="1"/>
</dbReference>
<name>A0ABV0N6E7_9TELE</name>
<evidence type="ECO:0000313" key="3">
    <source>
        <dbReference type="Proteomes" id="UP001476798"/>
    </source>
</evidence>
<evidence type="ECO:0000259" key="1">
    <source>
        <dbReference type="Pfam" id="PF25273"/>
    </source>
</evidence>
<keyword evidence="3" id="KW-1185">Reference proteome</keyword>
<reference evidence="2 3" key="1">
    <citation type="submission" date="2021-06" db="EMBL/GenBank/DDBJ databases">
        <authorList>
            <person name="Palmer J.M."/>
        </authorList>
    </citation>
    <scope>NUCLEOTIDE SEQUENCE [LARGE SCALE GENOMIC DNA]</scope>
    <source>
        <strain evidence="2 3">GA_2019</strain>
        <tissue evidence="2">Muscle</tissue>
    </source>
</reference>
<comment type="caution">
    <text evidence="2">The sequence shown here is derived from an EMBL/GenBank/DDBJ whole genome shotgun (WGS) entry which is preliminary data.</text>
</comment>
<dbReference type="EMBL" id="JAHRIO010026610">
    <property type="protein sequence ID" value="MEQ2166890.1"/>
    <property type="molecule type" value="Genomic_DNA"/>
</dbReference>
<dbReference type="Proteomes" id="UP001476798">
    <property type="component" value="Unassembled WGS sequence"/>
</dbReference>
<sequence length="205" mass="23131">MHFPSNPLQPGPMCFLTPRKCGLFGVSCEGLQKQVNFLIDEGMSSGKGSNEVISYMHHFFTHFGVGETDVDLHCDNCIGQNKNNMLWYGAWRVAHKLHSTLNIHFLIAGHTKFAPDCDFELIRQAYEDHGQHIGRYRQSTPESLLLCAFINSFDANRPGVALARTHSCCVTQKFYPCHLCSCPACTWTGHGQPDLFLFKDQAFLF</sequence>
<gene>
    <name evidence="2" type="ORF">GOODEAATRI_033123</name>
</gene>
<dbReference type="PANTHER" id="PTHR34415:SF1">
    <property type="entry name" value="INTEGRASE CATALYTIC DOMAIN-CONTAINING PROTEIN"/>
    <property type="match status" value="1"/>
</dbReference>